<dbReference type="GO" id="GO:0016787">
    <property type="term" value="F:hydrolase activity"/>
    <property type="evidence" value="ECO:0007669"/>
    <property type="project" value="UniProtKB-KW"/>
</dbReference>
<dbReference type="Pfam" id="PF12146">
    <property type="entry name" value="Hydrolase_4"/>
    <property type="match status" value="1"/>
</dbReference>
<dbReference type="OrthoDB" id="9777090at2"/>
<dbReference type="PANTHER" id="PTHR12277">
    <property type="entry name" value="ALPHA/BETA HYDROLASE DOMAIN-CONTAINING PROTEIN"/>
    <property type="match status" value="1"/>
</dbReference>
<evidence type="ECO:0000259" key="1">
    <source>
        <dbReference type="Pfam" id="PF12146"/>
    </source>
</evidence>
<dbReference type="RefSeq" id="WP_012663246.1">
    <property type="nucleotide sequence ID" value="NC_012108.1"/>
</dbReference>
<dbReference type="InterPro" id="IPR029058">
    <property type="entry name" value="AB_hydrolase_fold"/>
</dbReference>
<dbReference type="HOGENOM" id="CLU_029375_2_2_7"/>
<keyword evidence="3" id="KW-1185">Reference proteome</keyword>
<dbReference type="eggNOG" id="COG1073">
    <property type="taxonomic scope" value="Bacteria"/>
</dbReference>
<dbReference type="AlphaFoldDB" id="C0QKD5"/>
<reference evidence="2 3" key="1">
    <citation type="journal article" date="2009" name="Environ. Microbiol.">
        <title>Genome sequence of Desulfobacterium autotrophicum HRM2, a marine sulfate reducer oxidizing organic carbon completely to carbon dioxide.</title>
        <authorList>
            <person name="Strittmatter A.W."/>
            <person name="Liesegang H."/>
            <person name="Rabus R."/>
            <person name="Decker I."/>
            <person name="Amann J."/>
            <person name="Andres S."/>
            <person name="Henne A."/>
            <person name="Fricke W.F."/>
            <person name="Martinez-Arias R."/>
            <person name="Bartels D."/>
            <person name="Goesmann A."/>
            <person name="Krause L."/>
            <person name="Puehler A."/>
            <person name="Klenk H.P."/>
            <person name="Richter M."/>
            <person name="Schuler M."/>
            <person name="Gloeckner F.O."/>
            <person name="Meyerdierks A."/>
            <person name="Gottschalk G."/>
            <person name="Amann R."/>
        </authorList>
    </citation>
    <scope>NUCLEOTIDE SEQUENCE [LARGE SCALE GENOMIC DNA]</scope>
    <source>
        <strain evidence="3">ATCC 43914 / DSM 3382 / HRM2</strain>
    </source>
</reference>
<dbReference type="KEGG" id="dat:HRM2_08930"/>
<proteinExistence type="predicted"/>
<dbReference type="STRING" id="177437.HRM2_08930"/>
<gene>
    <name evidence="2" type="ordered locus">HRM2_08930</name>
</gene>
<feature type="domain" description="Serine aminopeptidase S33" evidence="1">
    <location>
        <begin position="61"/>
        <end position="169"/>
    </location>
</feature>
<name>C0QKD5_DESAH</name>
<protein>
    <submittedName>
        <fullName evidence="2">Hydrolase (Alpha/beta superfamily protein)</fullName>
    </submittedName>
</protein>
<dbReference type="Gene3D" id="3.40.50.1820">
    <property type="entry name" value="alpha/beta hydrolase"/>
    <property type="match status" value="1"/>
</dbReference>
<sequence length="263" mass="28995">MEQRQRPDYTVLDQPEVTRYLFHPRREDSHRRLTAKDLMIPVDDTTVVGACFHLTTKTGPSILFFHGNGEIVSDYDDLGGVYNRMGINFIVVDFRGYGRSNGSPSVSTLMADCHPILDRVTHHLDDLGFKGPLTVMGRSLGSAPALELAASTPGPIASLIIESGFARAEPLLSTLGIDPKAIGFKEEQGFCNIDKIGRWTGPTLIIHAEFDHIIPFSDGEALYNACGADKKRLLKIANANHNDIFFQDMNTYMAAVSTLVENE</sequence>
<dbReference type="InterPro" id="IPR022742">
    <property type="entry name" value="Hydrolase_4"/>
</dbReference>
<evidence type="ECO:0000313" key="2">
    <source>
        <dbReference type="EMBL" id="ACN14006.1"/>
    </source>
</evidence>
<accession>C0QKD5</accession>
<dbReference type="EMBL" id="CP001087">
    <property type="protein sequence ID" value="ACN14006.1"/>
    <property type="molecule type" value="Genomic_DNA"/>
</dbReference>
<dbReference type="SUPFAM" id="SSF53474">
    <property type="entry name" value="alpha/beta-Hydrolases"/>
    <property type="match status" value="1"/>
</dbReference>
<evidence type="ECO:0000313" key="3">
    <source>
        <dbReference type="Proteomes" id="UP000000442"/>
    </source>
</evidence>
<dbReference type="Proteomes" id="UP000000442">
    <property type="component" value="Chromosome"/>
</dbReference>
<keyword evidence="2" id="KW-0378">Hydrolase</keyword>
<organism evidence="2 3">
    <name type="scientific">Desulforapulum autotrophicum (strain ATCC 43914 / DSM 3382 / VKM B-1955 / HRM2)</name>
    <name type="common">Desulfobacterium autotrophicum</name>
    <dbReference type="NCBI Taxonomy" id="177437"/>
    <lineage>
        <taxon>Bacteria</taxon>
        <taxon>Pseudomonadati</taxon>
        <taxon>Thermodesulfobacteriota</taxon>
        <taxon>Desulfobacteria</taxon>
        <taxon>Desulfobacterales</taxon>
        <taxon>Desulfobacteraceae</taxon>
        <taxon>Desulforapulum</taxon>
    </lineage>
</organism>